<feature type="domain" description="Rhodopsin" evidence="7">
    <location>
        <begin position="30"/>
        <end position="272"/>
    </location>
</feature>
<evidence type="ECO:0000256" key="1">
    <source>
        <dbReference type="ARBA" id="ARBA00004141"/>
    </source>
</evidence>
<evidence type="ECO:0000259" key="7">
    <source>
        <dbReference type="Pfam" id="PF20684"/>
    </source>
</evidence>
<dbReference type="AlphaFoldDB" id="A0A9W8TLC9"/>
<dbReference type="Proteomes" id="UP001148614">
    <property type="component" value="Unassembled WGS sequence"/>
</dbReference>
<keyword evidence="2 6" id="KW-0812">Transmembrane</keyword>
<feature type="transmembrane region" description="Helical" evidence="6">
    <location>
        <begin position="127"/>
        <end position="146"/>
    </location>
</feature>
<keyword evidence="4 6" id="KW-0472">Membrane</keyword>
<dbReference type="PANTHER" id="PTHR33048:SF47">
    <property type="entry name" value="INTEGRAL MEMBRANE PROTEIN-RELATED"/>
    <property type="match status" value="1"/>
</dbReference>
<name>A0A9W8TLC9_9PEZI</name>
<evidence type="ECO:0000313" key="9">
    <source>
        <dbReference type="Proteomes" id="UP001148614"/>
    </source>
</evidence>
<evidence type="ECO:0000256" key="3">
    <source>
        <dbReference type="ARBA" id="ARBA00022989"/>
    </source>
</evidence>
<evidence type="ECO:0000256" key="4">
    <source>
        <dbReference type="ARBA" id="ARBA00023136"/>
    </source>
</evidence>
<proteinExistence type="inferred from homology"/>
<accession>A0A9W8TLC9</accession>
<sequence>MANDSPEYIGYRLEAFIGAFTALEIVAVALRFWARSLSVSKYDAGDYLIIAALVGQVVAGGLAIATVKTAGVGHHVEYLLETNPQLVTNFLKYLVAISTWYATTESLAKLAICLLYKKLFPQRSIHILVNITIAVLIAASIAGGLADLFGCTPFEAHWGTLEEQARYCIDTEALFVWGSFPNIVTDVVMLLIPIPVVAKLQASPGLKFGLVVTFLFGSIGLITSVLRFVAFYNRNSFLDSTYNAVELIIWTVTEPGVYLIAACLLVYRPLLDKLGISAIARKVVSGRQNRGPPGPSDGDRNVTLVTIGGSGFKRLPDQSMGSEGSADVTVTRDVDISWEERGAYKYDARQVSQEAVHAV</sequence>
<feature type="transmembrane region" description="Helical" evidence="6">
    <location>
        <begin position="174"/>
        <end position="196"/>
    </location>
</feature>
<dbReference type="PANTHER" id="PTHR33048">
    <property type="entry name" value="PTH11-LIKE INTEGRAL MEMBRANE PROTEIN (AFU_ORTHOLOGUE AFUA_5G11245)"/>
    <property type="match status" value="1"/>
</dbReference>
<dbReference type="Pfam" id="PF20684">
    <property type="entry name" value="Fung_rhodopsin"/>
    <property type="match status" value="1"/>
</dbReference>
<evidence type="ECO:0000256" key="5">
    <source>
        <dbReference type="ARBA" id="ARBA00038359"/>
    </source>
</evidence>
<evidence type="ECO:0000256" key="2">
    <source>
        <dbReference type="ARBA" id="ARBA00022692"/>
    </source>
</evidence>
<dbReference type="VEuPathDB" id="FungiDB:F4678DRAFT_454627"/>
<keyword evidence="9" id="KW-1185">Reference proteome</keyword>
<comment type="similarity">
    <text evidence="5">Belongs to the SAT4 family.</text>
</comment>
<feature type="transmembrane region" description="Helical" evidence="6">
    <location>
        <begin position="208"/>
        <end position="232"/>
    </location>
</feature>
<feature type="transmembrane region" description="Helical" evidence="6">
    <location>
        <begin position="247"/>
        <end position="267"/>
    </location>
</feature>
<dbReference type="GO" id="GO:0016020">
    <property type="term" value="C:membrane"/>
    <property type="evidence" value="ECO:0007669"/>
    <property type="project" value="UniProtKB-SubCell"/>
</dbReference>
<evidence type="ECO:0000256" key="6">
    <source>
        <dbReference type="SAM" id="Phobius"/>
    </source>
</evidence>
<comment type="caution">
    <text evidence="8">The sequence shown here is derived from an EMBL/GenBank/DDBJ whole genome shotgun (WGS) entry which is preliminary data.</text>
</comment>
<organism evidence="8 9">
    <name type="scientific">Xylaria arbuscula</name>
    <dbReference type="NCBI Taxonomy" id="114810"/>
    <lineage>
        <taxon>Eukaryota</taxon>
        <taxon>Fungi</taxon>
        <taxon>Dikarya</taxon>
        <taxon>Ascomycota</taxon>
        <taxon>Pezizomycotina</taxon>
        <taxon>Sordariomycetes</taxon>
        <taxon>Xylariomycetidae</taxon>
        <taxon>Xylariales</taxon>
        <taxon>Xylariaceae</taxon>
        <taxon>Xylaria</taxon>
    </lineage>
</organism>
<comment type="subcellular location">
    <subcellularLocation>
        <location evidence="1">Membrane</location>
        <topology evidence="1">Multi-pass membrane protein</topology>
    </subcellularLocation>
</comment>
<protein>
    <recommendedName>
        <fullName evidence="7">Rhodopsin domain-containing protein</fullName>
    </recommendedName>
</protein>
<dbReference type="InterPro" id="IPR049326">
    <property type="entry name" value="Rhodopsin_dom_fungi"/>
</dbReference>
<keyword evidence="3 6" id="KW-1133">Transmembrane helix</keyword>
<feature type="transmembrane region" description="Helical" evidence="6">
    <location>
        <begin position="46"/>
        <end position="70"/>
    </location>
</feature>
<reference evidence="8" key="1">
    <citation type="submission" date="2022-07" db="EMBL/GenBank/DDBJ databases">
        <title>Genome Sequence of Xylaria arbuscula.</title>
        <authorList>
            <person name="Buettner E."/>
        </authorList>
    </citation>
    <scope>NUCLEOTIDE SEQUENCE</scope>
    <source>
        <strain evidence="8">VT107</strain>
    </source>
</reference>
<dbReference type="InterPro" id="IPR052337">
    <property type="entry name" value="SAT4-like"/>
</dbReference>
<feature type="transmembrane region" description="Helical" evidence="6">
    <location>
        <begin position="90"/>
        <end position="115"/>
    </location>
</feature>
<gene>
    <name evidence="8" type="ORF">NPX13_g5042</name>
</gene>
<dbReference type="EMBL" id="JANPWZ010000763">
    <property type="protein sequence ID" value="KAJ3572453.1"/>
    <property type="molecule type" value="Genomic_DNA"/>
</dbReference>
<feature type="transmembrane region" description="Helical" evidence="6">
    <location>
        <begin position="15"/>
        <end position="34"/>
    </location>
</feature>
<evidence type="ECO:0000313" key="8">
    <source>
        <dbReference type="EMBL" id="KAJ3572453.1"/>
    </source>
</evidence>